<evidence type="ECO:0000256" key="2">
    <source>
        <dbReference type="SAM" id="SignalP"/>
    </source>
</evidence>
<reference evidence="3 4" key="2">
    <citation type="submission" date="2019-09" db="EMBL/GenBank/DDBJ databases">
        <authorList>
            <person name="Jin C."/>
        </authorList>
    </citation>
    <scope>NUCLEOTIDE SEQUENCE [LARGE SCALE GENOMIC DNA]</scope>
    <source>
        <strain evidence="3 4">BN130099</strain>
    </source>
</reference>
<reference evidence="3 4" key="1">
    <citation type="submission" date="2019-09" db="EMBL/GenBank/DDBJ databases">
        <title>Nocardioides panacisoli sp. nov., isolated from the soil of a ginseng field.</title>
        <authorList>
            <person name="Cho C."/>
        </authorList>
    </citation>
    <scope>NUCLEOTIDE SEQUENCE [LARGE SCALE GENOMIC DNA]</scope>
    <source>
        <strain evidence="3 4">BN130099</strain>
    </source>
</reference>
<feature type="signal peptide" evidence="2">
    <location>
        <begin position="1"/>
        <end position="19"/>
    </location>
</feature>
<keyword evidence="2" id="KW-0732">Signal</keyword>
<dbReference type="PROSITE" id="PS51257">
    <property type="entry name" value="PROKAR_LIPOPROTEIN"/>
    <property type="match status" value="1"/>
</dbReference>
<dbReference type="Gene3D" id="2.40.360.20">
    <property type="match status" value="1"/>
</dbReference>
<organism evidence="3 4">
    <name type="scientific">Nocardioides humilatus</name>
    <dbReference type="NCBI Taxonomy" id="2607660"/>
    <lineage>
        <taxon>Bacteria</taxon>
        <taxon>Bacillati</taxon>
        <taxon>Actinomycetota</taxon>
        <taxon>Actinomycetes</taxon>
        <taxon>Propionibacteriales</taxon>
        <taxon>Nocardioidaceae</taxon>
        <taxon>Nocardioides</taxon>
    </lineage>
</organism>
<evidence type="ECO:0000256" key="1">
    <source>
        <dbReference type="SAM" id="MobiDB-lite"/>
    </source>
</evidence>
<keyword evidence="4" id="KW-1185">Reference proteome</keyword>
<protein>
    <recommendedName>
        <fullName evidence="5">Lipoprotein</fullName>
    </recommendedName>
</protein>
<name>A0A5B1LDF5_9ACTN</name>
<evidence type="ECO:0000313" key="4">
    <source>
        <dbReference type="Proteomes" id="UP000325003"/>
    </source>
</evidence>
<comment type="caution">
    <text evidence="3">The sequence shown here is derived from an EMBL/GenBank/DDBJ whole genome shotgun (WGS) entry which is preliminary data.</text>
</comment>
<dbReference type="AlphaFoldDB" id="A0A5B1LDF5"/>
<proteinExistence type="predicted"/>
<feature type="region of interest" description="Disordered" evidence="1">
    <location>
        <begin position="24"/>
        <end position="61"/>
    </location>
</feature>
<feature type="chain" id="PRO_5038578344" description="Lipoprotein" evidence="2">
    <location>
        <begin position="20"/>
        <end position="269"/>
    </location>
</feature>
<feature type="compositionally biased region" description="Low complexity" evidence="1">
    <location>
        <begin position="31"/>
        <end position="50"/>
    </location>
</feature>
<dbReference type="EMBL" id="VUJV01000005">
    <property type="protein sequence ID" value="KAA1417830.1"/>
    <property type="molecule type" value="Genomic_DNA"/>
</dbReference>
<gene>
    <name evidence="3" type="ORF">F0U44_16225</name>
</gene>
<dbReference type="Proteomes" id="UP000325003">
    <property type="component" value="Unassembled WGS sequence"/>
</dbReference>
<evidence type="ECO:0000313" key="3">
    <source>
        <dbReference type="EMBL" id="KAA1417830.1"/>
    </source>
</evidence>
<accession>A0A5B1LDF5</accession>
<evidence type="ECO:0008006" key="5">
    <source>
        <dbReference type="Google" id="ProtNLM"/>
    </source>
</evidence>
<sequence>MNRHTSAALAAVLVPALLAGCGSDDGGQSKDAPAAASDAPPSDLPSELDPVGTGPEVTNPWFPLEPGTRWTYREVDEDGEALTVVVTATNQTRMIANGVEARIVRDTVSLDGEVVEDTFDWYAQDADGTVWYLGEDTAEFEDGAISSREGSFEAGVDGAQAGIAMPAEPSIGDTYRQEYAVGVAEDNGEVLALDAHAKVPAGTYDGLVQTADTNALEPDALENKFYARGIGPVLTIDVANGGREALLSVTAVSDSEARRAATAPLGTAY</sequence>
<dbReference type="RefSeq" id="WP_149729399.1">
    <property type="nucleotide sequence ID" value="NZ_VUJV01000005.1"/>
</dbReference>